<dbReference type="RefSeq" id="XP_026686605.1">
    <property type="nucleotide sequence ID" value="XM_026830804.1"/>
</dbReference>
<evidence type="ECO:0000256" key="1">
    <source>
        <dbReference type="SAM" id="MobiDB-lite"/>
    </source>
</evidence>
<evidence type="ECO:0000313" key="3">
    <source>
        <dbReference type="RefSeq" id="XP_026686605.1"/>
    </source>
</evidence>
<sequence length="83" mass="9209">MPDTSSWHMPGPGSWHMPGPGSWHMPDPGSWHMPDPGSWYMPGPGCEDNPMAVSYTVKVDEKYGATPTERVRPALPSDKIKFE</sequence>
<feature type="region of interest" description="Disordered" evidence="1">
    <location>
        <begin position="63"/>
        <end position="83"/>
    </location>
</feature>
<accession>A0A3Q0JDT4</accession>
<dbReference type="Proteomes" id="UP000079169">
    <property type="component" value="Unplaced"/>
</dbReference>
<organism evidence="2 4">
    <name type="scientific">Diaphorina citri</name>
    <name type="common">Asian citrus psyllid</name>
    <dbReference type="NCBI Taxonomy" id="121845"/>
    <lineage>
        <taxon>Eukaryota</taxon>
        <taxon>Metazoa</taxon>
        <taxon>Ecdysozoa</taxon>
        <taxon>Arthropoda</taxon>
        <taxon>Hexapoda</taxon>
        <taxon>Insecta</taxon>
        <taxon>Pterygota</taxon>
        <taxon>Neoptera</taxon>
        <taxon>Paraneoptera</taxon>
        <taxon>Hemiptera</taxon>
        <taxon>Sternorrhyncha</taxon>
        <taxon>Psylloidea</taxon>
        <taxon>Psyllidae</taxon>
        <taxon>Diaphorininae</taxon>
        <taxon>Diaphorina</taxon>
    </lineage>
</organism>
<dbReference type="KEGG" id="dci:113471563"/>
<dbReference type="GeneID" id="113471563"/>
<evidence type="ECO:0000313" key="4">
    <source>
        <dbReference type="RefSeq" id="XP_026686606.1"/>
    </source>
</evidence>
<dbReference type="PaxDb" id="121845-A0A3Q0JDT4"/>
<protein>
    <submittedName>
        <fullName evidence="3">Small proline-rich protein 3-like isoform X1</fullName>
    </submittedName>
    <submittedName>
        <fullName evidence="4">Small proline-rich protein 3-like isoform X2</fullName>
    </submittedName>
</protein>
<gene>
    <name evidence="3 4" type="primary">LOC113471563</name>
</gene>
<evidence type="ECO:0000313" key="2">
    <source>
        <dbReference type="Proteomes" id="UP000079169"/>
    </source>
</evidence>
<dbReference type="AlphaFoldDB" id="A0A3Q0JDT4"/>
<keyword evidence="2" id="KW-1185">Reference proteome</keyword>
<reference evidence="3 4" key="1">
    <citation type="submission" date="2025-04" db="UniProtKB">
        <authorList>
            <consortium name="RefSeq"/>
        </authorList>
    </citation>
    <scope>IDENTIFICATION</scope>
</reference>
<proteinExistence type="predicted"/>
<feature type="region of interest" description="Disordered" evidence="1">
    <location>
        <begin position="1"/>
        <end position="29"/>
    </location>
</feature>
<dbReference type="RefSeq" id="XP_026686606.1">
    <property type="nucleotide sequence ID" value="XM_026830805.1"/>
</dbReference>
<name>A0A3Q0JDT4_DIACI</name>